<keyword evidence="1" id="KW-1133">Transmembrane helix</keyword>
<accession>A0A940S7M4</accession>
<evidence type="ECO:0000256" key="1">
    <source>
        <dbReference type="SAM" id="Phobius"/>
    </source>
</evidence>
<evidence type="ECO:0000313" key="2">
    <source>
        <dbReference type="EMBL" id="MBP0493227.1"/>
    </source>
</evidence>
<keyword evidence="1" id="KW-0812">Transmembrane</keyword>
<gene>
    <name evidence="2" type="ORF">J5Y10_10615</name>
</gene>
<dbReference type="Proteomes" id="UP000677537">
    <property type="component" value="Unassembled WGS sequence"/>
</dbReference>
<dbReference type="AlphaFoldDB" id="A0A940S7M4"/>
<keyword evidence="1" id="KW-0472">Membrane</keyword>
<comment type="caution">
    <text evidence="2">The sequence shown here is derived from an EMBL/GenBank/DDBJ whole genome shotgun (WGS) entry which is preliminary data.</text>
</comment>
<name>A0A940S7M4_9PROT</name>
<evidence type="ECO:0008006" key="4">
    <source>
        <dbReference type="Google" id="ProtNLM"/>
    </source>
</evidence>
<protein>
    <recommendedName>
        <fullName evidence="4">DUF3971 domain-containing protein</fullName>
    </recommendedName>
</protein>
<evidence type="ECO:0000313" key="3">
    <source>
        <dbReference type="Proteomes" id="UP000677537"/>
    </source>
</evidence>
<reference evidence="2" key="1">
    <citation type="submission" date="2021-03" db="EMBL/GenBank/DDBJ databases">
        <authorList>
            <person name="So Y."/>
        </authorList>
    </citation>
    <scope>NUCLEOTIDE SEQUENCE</scope>
    <source>
        <strain evidence="2">SG15</strain>
    </source>
</reference>
<dbReference type="RefSeq" id="WP_209373367.1">
    <property type="nucleotide sequence ID" value="NZ_JAGIZA010000005.1"/>
</dbReference>
<proteinExistence type="predicted"/>
<dbReference type="EMBL" id="JAGIZA010000005">
    <property type="protein sequence ID" value="MBP0493227.1"/>
    <property type="molecule type" value="Genomic_DNA"/>
</dbReference>
<keyword evidence="3" id="KW-1185">Reference proteome</keyword>
<sequence>MTGRLGQVGRLLGRGLVGGVSFLLRLAMLLVLVAGLGVAALGWRLAQGPLAVPSVPGVNRLVAEQLAGMAPGLEFSWGQAFVSWRGWTGGTPQPVELRLDGLRARDGAGSTRASLGSLEASVALPPLMRGVVAPVRVVLREPMALLRRDMGGAVSVDLGVSSGPLDTATPGVATPDEGVRAGTDALAKILRGDDPNSPFSALREFRVEDGVVQVRDDPLRLSWAIHRVSLLLTRGDEGAVDIAGSGGLRLAGQDIPVRISGRTSGDPLVAEASLEIEAVSPPALATALPSLAPLKALEAELGARFQARYNFGNGDFSGRAEVRSSPGRITAGATRTEFREAELVLAGDGRRIAVERFALTLPPGAPGRPSPQVTLSGGADRQGERWRGRVELGIDAIAVPDLKIYWPPGLAEGGRRWITENLTTGLARDGRWFAEGEAAADFSDAKLTDAGGTLLAEGLTVHWLRPVPPLEGVDGTVTFSMKEIVIQARAARQSGTALAVPEARIRIFDLGVPLPNVEKADIEGRITGPFADAIALVRHPRLHLTEKVPVRPEQLGGTQETRLTITALPLLNDLPIDDLKLATQTRITNGRVANVAEGVSVERAQLDVGLTVEGMTVAGTARVGPVPARVKAELDFRSGPPSQVTERVQVEGRATAADLARFGVDVAPYLGGAFGFSVQGERQRSKAVRAAVQADLREARIALKPFDYTKPAGAPARAEAVVRLRGENLESVEGLRLEGPDLSVRGGVNFRPGGAFGGAELLEARIGPSGLAGRVVSPGASGEPWDIRVRGTLLDAEGLLRDLGGGNDKGRSGRNGGSTPLRVDAAIDRVRLGGGRELAPVRAVLFRDARGVIREAAISARGVGGGGVEAVVVPRGAGRAMEARAEGLGTLLRDLGVFDAVDGGNLHASGTWSGNEPNSPLEGVAELRDFGVREAASIGKLLQALSIYGIPEAVRGPGLRFTVASAPFTYTPQALTLTEARAVSASLGITLGGRVLLEAERIDLRGTIVPSYAVNSALGRIPGIGRLFTAERNGGLFAANFRVTGKLDDPDLALDPLSLLAPGALRGLLTEREGR</sequence>
<feature type="transmembrane region" description="Helical" evidence="1">
    <location>
        <begin position="20"/>
        <end position="43"/>
    </location>
</feature>
<organism evidence="2 3">
    <name type="scientific">Roseomonas indoligenes</name>
    <dbReference type="NCBI Taxonomy" id="2820811"/>
    <lineage>
        <taxon>Bacteria</taxon>
        <taxon>Pseudomonadati</taxon>
        <taxon>Pseudomonadota</taxon>
        <taxon>Alphaproteobacteria</taxon>
        <taxon>Acetobacterales</taxon>
        <taxon>Roseomonadaceae</taxon>
        <taxon>Roseomonas</taxon>
    </lineage>
</organism>